<protein>
    <submittedName>
        <fullName evidence="2">Uncharacterized protein</fullName>
    </submittedName>
</protein>
<feature type="compositionally biased region" description="Polar residues" evidence="1">
    <location>
        <begin position="181"/>
        <end position="193"/>
    </location>
</feature>
<organism evidence="2 3">
    <name type="scientific">Uncinocarpus reesii (strain UAMH 1704)</name>
    <dbReference type="NCBI Taxonomy" id="336963"/>
    <lineage>
        <taxon>Eukaryota</taxon>
        <taxon>Fungi</taxon>
        <taxon>Dikarya</taxon>
        <taxon>Ascomycota</taxon>
        <taxon>Pezizomycotina</taxon>
        <taxon>Eurotiomycetes</taxon>
        <taxon>Eurotiomycetidae</taxon>
        <taxon>Onygenales</taxon>
        <taxon>Onygenaceae</taxon>
        <taxon>Uncinocarpus</taxon>
    </lineage>
</organism>
<dbReference type="RefSeq" id="XP_002583563.1">
    <property type="nucleotide sequence ID" value="XM_002583517.1"/>
</dbReference>
<dbReference type="STRING" id="336963.C4JVD8"/>
<dbReference type="Proteomes" id="UP000002058">
    <property type="component" value="Unassembled WGS sequence"/>
</dbReference>
<feature type="compositionally biased region" description="Polar residues" evidence="1">
    <location>
        <begin position="209"/>
        <end position="233"/>
    </location>
</feature>
<feature type="region of interest" description="Disordered" evidence="1">
    <location>
        <begin position="141"/>
        <end position="257"/>
    </location>
</feature>
<evidence type="ECO:0000256" key="1">
    <source>
        <dbReference type="SAM" id="MobiDB-lite"/>
    </source>
</evidence>
<sequence length="382" mass="42890">MAGVERVVSIYNNNQQPQTIPPMKLVIYDDLPSPNDAYPPSLSMSKWITEGRDLASKSNTRKSLLSRTMTRNRRSKIRSISAPTNFRRVTQPTNRRLSFRPLELSIYAPGNHLPDLPEFSDFDLDGPQVPPRAIWSPTFKSHHRRYSDTPSTFSVPRKPVGSPRTRLSSIGDQDDFLGHRSTLSDSGLSQRMASSSISRINSRRGALHSRTQSSPVTSPLSPTKPNFNETTPSLGHANSLYSPAPSSPFTSKRRTYDKRSARSAAPPFFSYHVTAASRRSHSLASSMTSASTLYQPSPFTQLNDKEYEFAIDQVLKSRTQAPRCDEVYPTIYESEQYHFSPSSPNSPTRIFIFDTQYPRRACYVLFGFDSGGMKMDILLYGG</sequence>
<dbReference type="AlphaFoldDB" id="C4JVD8"/>
<gene>
    <name evidence="2" type="ORF">UREG_06530</name>
</gene>
<feature type="compositionally biased region" description="Polar residues" evidence="1">
    <location>
        <begin position="58"/>
        <end position="69"/>
    </location>
</feature>
<dbReference type="KEGG" id="ure:UREG_06530"/>
<dbReference type="InParanoid" id="C4JVD8"/>
<name>C4JVD8_UNCRE</name>
<evidence type="ECO:0000313" key="3">
    <source>
        <dbReference type="Proteomes" id="UP000002058"/>
    </source>
</evidence>
<dbReference type="HOGENOM" id="CLU_034110_0_0_1"/>
<proteinExistence type="predicted"/>
<dbReference type="eggNOG" id="ENOG502T24R">
    <property type="taxonomic scope" value="Eukaryota"/>
</dbReference>
<dbReference type="EMBL" id="CH476618">
    <property type="protein sequence ID" value="EEP81665.1"/>
    <property type="molecule type" value="Genomic_DNA"/>
</dbReference>
<feature type="region of interest" description="Disordered" evidence="1">
    <location>
        <begin position="58"/>
        <end position="79"/>
    </location>
</feature>
<dbReference type="GeneID" id="8442637"/>
<evidence type="ECO:0000313" key="2">
    <source>
        <dbReference type="EMBL" id="EEP81665.1"/>
    </source>
</evidence>
<accession>C4JVD8</accession>
<dbReference type="OrthoDB" id="3595619at2759"/>
<reference evidence="3" key="1">
    <citation type="journal article" date="2009" name="Genome Res.">
        <title>Comparative genomic analyses of the human fungal pathogens Coccidioides and their relatives.</title>
        <authorList>
            <person name="Sharpton T.J."/>
            <person name="Stajich J.E."/>
            <person name="Rounsley S.D."/>
            <person name="Gardner M.J."/>
            <person name="Wortman J.R."/>
            <person name="Jordar V.S."/>
            <person name="Maiti R."/>
            <person name="Kodira C.D."/>
            <person name="Neafsey D.E."/>
            <person name="Zeng Q."/>
            <person name="Hung C.-Y."/>
            <person name="McMahan C."/>
            <person name="Muszewska A."/>
            <person name="Grynberg M."/>
            <person name="Mandel M.A."/>
            <person name="Kellner E.M."/>
            <person name="Barker B.M."/>
            <person name="Galgiani J.N."/>
            <person name="Orbach M.J."/>
            <person name="Kirkland T.N."/>
            <person name="Cole G.T."/>
            <person name="Henn M.R."/>
            <person name="Birren B.W."/>
            <person name="Taylor J.W."/>
        </authorList>
    </citation>
    <scope>NUCLEOTIDE SEQUENCE [LARGE SCALE GENOMIC DNA]</scope>
    <source>
        <strain evidence="3">UAMH 1704</strain>
    </source>
</reference>
<dbReference type="OMA" id="REMKICH"/>
<keyword evidence="3" id="KW-1185">Reference proteome</keyword>
<dbReference type="VEuPathDB" id="FungiDB:UREG_06530"/>